<dbReference type="Gene3D" id="3.90.650.10">
    <property type="entry name" value="PurM-like C-terminal domain"/>
    <property type="match status" value="1"/>
</dbReference>
<evidence type="ECO:0000313" key="13">
    <source>
        <dbReference type="EMBL" id="WYJ95665.1"/>
    </source>
</evidence>
<evidence type="ECO:0000256" key="9">
    <source>
        <dbReference type="HAMAP-Rule" id="MF_00625"/>
    </source>
</evidence>
<dbReference type="AlphaFoldDB" id="A0A200JD71"/>
<feature type="binding site" description="in other chain" evidence="9">
    <location>
        <position position="62"/>
    </location>
    <ligand>
        <name>ATP</name>
        <dbReference type="ChEBI" id="CHEBI:30616"/>
        <note>ligand shared between dimeric partners</note>
    </ligand>
</feature>
<dbReference type="EMBL" id="CP147246">
    <property type="protein sequence ID" value="WYJ95665.1"/>
    <property type="molecule type" value="Genomic_DNA"/>
</dbReference>
<evidence type="ECO:0000313" key="12">
    <source>
        <dbReference type="EMBL" id="OUZ35148.1"/>
    </source>
</evidence>
<dbReference type="InterPro" id="IPR004536">
    <property type="entry name" value="SPS/SelD"/>
</dbReference>
<gene>
    <name evidence="9" type="primary">selD</name>
    <name evidence="12" type="ORF">A5889_000623</name>
    <name evidence="13" type="ORF">A5889_003213</name>
</gene>
<dbReference type="PIRSF" id="PIRSF036407">
    <property type="entry name" value="Selenphspht_syn"/>
    <property type="match status" value="1"/>
</dbReference>
<accession>A0A200JD71</accession>
<evidence type="ECO:0000256" key="8">
    <source>
        <dbReference type="ARBA" id="ARBA00023266"/>
    </source>
</evidence>
<dbReference type="RefSeq" id="WP_087639785.1">
    <property type="nucleotide sequence ID" value="NZ_CP147246.1"/>
</dbReference>
<name>A0A200JD71_9ENTE</name>
<dbReference type="NCBIfam" id="NF002098">
    <property type="entry name" value="PRK00943.1"/>
    <property type="match status" value="1"/>
</dbReference>
<dbReference type="PANTHER" id="PTHR10256">
    <property type="entry name" value="SELENIDE, WATER DIKINASE"/>
    <property type="match status" value="1"/>
</dbReference>
<dbReference type="Pfam" id="PF02769">
    <property type="entry name" value="AIRS_C"/>
    <property type="match status" value="1"/>
</dbReference>
<protein>
    <recommendedName>
        <fullName evidence="9">Selenide, water dikinase</fullName>
        <ecNumber evidence="9">2.7.9.3</ecNumber>
    </recommendedName>
    <alternativeName>
        <fullName evidence="9">Selenium donor protein</fullName>
    </alternativeName>
    <alternativeName>
        <fullName evidence="9">Selenophosphate synthase</fullName>
    </alternativeName>
</protein>
<feature type="domain" description="PurM-like C-terminal" evidence="11">
    <location>
        <begin position="162"/>
        <end position="331"/>
    </location>
</feature>
<dbReference type="NCBIfam" id="TIGR00476">
    <property type="entry name" value="selD"/>
    <property type="match status" value="1"/>
</dbReference>
<dbReference type="SUPFAM" id="SSF56042">
    <property type="entry name" value="PurM C-terminal domain-like"/>
    <property type="match status" value="1"/>
</dbReference>
<keyword evidence="7 9" id="KW-0460">Magnesium</keyword>
<dbReference type="SUPFAM" id="SSF55326">
    <property type="entry name" value="PurM N-terminal domain-like"/>
    <property type="match status" value="1"/>
</dbReference>
<feature type="binding site" evidence="9">
    <location>
        <position position="45"/>
    </location>
    <ligand>
        <name>Mg(2+)</name>
        <dbReference type="ChEBI" id="CHEBI:18420"/>
    </ligand>
</feature>
<dbReference type="InterPro" id="IPR016188">
    <property type="entry name" value="PurM-like_N"/>
</dbReference>
<dbReference type="GO" id="GO:0000287">
    <property type="term" value="F:magnesium ion binding"/>
    <property type="evidence" value="ECO:0007669"/>
    <property type="project" value="UniProtKB-UniRule"/>
</dbReference>
<feature type="domain" description="PurM-like N-terminal" evidence="10">
    <location>
        <begin position="44"/>
        <end position="150"/>
    </location>
</feature>
<feature type="active site" evidence="9">
    <location>
        <position position="12"/>
    </location>
</feature>
<comment type="function">
    <text evidence="9">Synthesizes selenophosphate from selenide and ATP.</text>
</comment>
<evidence type="ECO:0000259" key="10">
    <source>
        <dbReference type="Pfam" id="PF00586"/>
    </source>
</evidence>
<dbReference type="FunFam" id="3.30.1330.10:FF:000003">
    <property type="entry name" value="Selenide, water dikinase"/>
    <property type="match status" value="1"/>
</dbReference>
<evidence type="ECO:0000256" key="2">
    <source>
        <dbReference type="ARBA" id="ARBA00022679"/>
    </source>
</evidence>
<evidence type="ECO:0000256" key="7">
    <source>
        <dbReference type="ARBA" id="ARBA00022842"/>
    </source>
</evidence>
<keyword evidence="8 9" id="KW-0711">Selenium</keyword>
<dbReference type="GO" id="GO:0004756">
    <property type="term" value="F:selenide, water dikinase activity"/>
    <property type="evidence" value="ECO:0007669"/>
    <property type="project" value="UniProtKB-UniRule"/>
</dbReference>
<keyword evidence="2 9" id="KW-0808">Transferase</keyword>
<comment type="subunit">
    <text evidence="9">Homodimer.</text>
</comment>
<dbReference type="Pfam" id="PF00586">
    <property type="entry name" value="AIRS"/>
    <property type="match status" value="1"/>
</dbReference>
<dbReference type="InterPro" id="IPR023061">
    <property type="entry name" value="SelD_I"/>
</dbReference>
<evidence type="ECO:0000256" key="1">
    <source>
        <dbReference type="ARBA" id="ARBA00008026"/>
    </source>
</evidence>
<feature type="site" description="Important for catalytic activity" evidence="9">
    <location>
        <position position="15"/>
    </location>
</feature>
<dbReference type="OrthoDB" id="9772934at2"/>
<dbReference type="CDD" id="cd02195">
    <property type="entry name" value="SelD"/>
    <property type="match status" value="1"/>
</dbReference>
<evidence type="ECO:0000256" key="5">
    <source>
        <dbReference type="ARBA" id="ARBA00022777"/>
    </source>
</evidence>
<feature type="binding site" evidence="9">
    <location>
        <position position="220"/>
    </location>
    <ligand>
        <name>Mg(2+)</name>
        <dbReference type="ChEBI" id="CHEBI:18420"/>
    </ligand>
</feature>
<dbReference type="GO" id="GO:0005737">
    <property type="term" value="C:cytoplasm"/>
    <property type="evidence" value="ECO:0007669"/>
    <property type="project" value="TreeGrafter"/>
</dbReference>
<feature type="binding site" description="in other chain" evidence="9">
    <location>
        <position position="15"/>
    </location>
    <ligand>
        <name>ATP</name>
        <dbReference type="ChEBI" id="CHEBI:30616"/>
        <note>ligand shared between dimeric partners</note>
    </ligand>
</feature>
<keyword evidence="3 9" id="KW-0479">Metal-binding</keyword>
<reference evidence="13" key="2">
    <citation type="submission" date="2017-05" db="EMBL/GenBank/DDBJ databases">
        <authorList>
            <consortium name="The Broad Institute Genomics Platform"/>
            <consortium name="The Broad Institute Genomic Center for Infectious Diseases"/>
            <person name="Earl A."/>
            <person name="Manson A."/>
            <person name="Schwartman J."/>
            <person name="Gilmore M."/>
            <person name="Abouelleil A."/>
            <person name="Cao P."/>
            <person name="Chapman S."/>
            <person name="Cusick C."/>
            <person name="Shea T."/>
            <person name="Young S."/>
            <person name="Neafsey D."/>
            <person name="Nusbaum C."/>
            <person name="Birren B."/>
        </authorList>
    </citation>
    <scope>NUCLEOTIDE SEQUENCE</scope>
    <source>
        <strain evidence="13">9D6_DIV0238</strain>
    </source>
</reference>
<sequence length="340" mass="36647">MEFLSQCTSGGCGAKIGPNELASFLNHLPTFTDKRILVDFDSSDDAAVYQISEDTALISTVDFFSPMVDDPKTFGRIAAANAMSDVYAMGGEVLFALNLVCFPEKMDKQMLSDILYGGAEKLKEAQASLAGGHSIYDHEPKYGLAVMGRIDPQKIIRNNTAEPGDILILTKALGVGLIQAAVRGQVASKKAEQAAIDSMERLNKYAAEKMQDFAVHACTDVTGFGLLVHATEMADKHVTLVIDTEQLPLLPEAYHYAEEFLATAAGQRNRQFMAGKIDLSAVTPAFQEILFDPQTSGGLLLSVAPEQAEACLTAIKKEDPVAAIIGEVCERVTEQPLLIL</sequence>
<evidence type="ECO:0000256" key="3">
    <source>
        <dbReference type="ARBA" id="ARBA00022723"/>
    </source>
</evidence>
<dbReference type="PANTHER" id="PTHR10256:SF0">
    <property type="entry name" value="INACTIVE SELENIDE, WATER DIKINASE-LIKE PROTEIN-RELATED"/>
    <property type="match status" value="1"/>
</dbReference>
<keyword evidence="4 9" id="KW-0547">Nucleotide-binding</keyword>
<dbReference type="Gene3D" id="3.30.1330.10">
    <property type="entry name" value="PurM-like, N-terminal domain"/>
    <property type="match status" value="1"/>
</dbReference>
<feature type="binding site" description="in other chain" evidence="9">
    <location>
        <position position="85"/>
    </location>
    <ligand>
        <name>ATP</name>
        <dbReference type="ChEBI" id="CHEBI:30616"/>
        <note>ligand shared between dimeric partners</note>
    </ligand>
</feature>
<dbReference type="GO" id="GO:0005524">
    <property type="term" value="F:ATP binding"/>
    <property type="evidence" value="ECO:0007669"/>
    <property type="project" value="UniProtKB-UniRule"/>
</dbReference>
<evidence type="ECO:0000313" key="14">
    <source>
        <dbReference type="Proteomes" id="UP000196151"/>
    </source>
</evidence>
<comment type="similarity">
    <text evidence="1 9">Belongs to the selenophosphate synthase 1 family. Class I subfamily.</text>
</comment>
<evidence type="ECO:0000256" key="4">
    <source>
        <dbReference type="ARBA" id="ARBA00022741"/>
    </source>
</evidence>
<dbReference type="EMBL" id="NIBQ01000001">
    <property type="protein sequence ID" value="OUZ35148.1"/>
    <property type="molecule type" value="Genomic_DNA"/>
</dbReference>
<dbReference type="HAMAP" id="MF_00625">
    <property type="entry name" value="SelD"/>
    <property type="match status" value="1"/>
</dbReference>
<reference evidence="13" key="3">
    <citation type="submission" date="2024-03" db="EMBL/GenBank/DDBJ databases">
        <title>The Genome Sequence of Enterococcus sp. DIV0238c.</title>
        <authorList>
            <consortium name="The Broad Institute Genomics Platform"/>
            <consortium name="The Broad Institute Microbial Omics Core"/>
            <consortium name="The Broad Institute Genomic Center for Infectious Diseases"/>
            <person name="Earl A."/>
            <person name="Manson A."/>
            <person name="Gilmore M."/>
            <person name="Schwartman J."/>
            <person name="Shea T."/>
            <person name="Abouelleil A."/>
            <person name="Cao P."/>
            <person name="Chapman S."/>
            <person name="Cusick C."/>
            <person name="Young S."/>
            <person name="Neafsey D."/>
            <person name="Nusbaum C."/>
            <person name="Birren B."/>
        </authorList>
    </citation>
    <scope>NUCLEOTIDE SEQUENCE</scope>
    <source>
        <strain evidence="13">9D6_DIV0238</strain>
    </source>
</reference>
<evidence type="ECO:0000256" key="6">
    <source>
        <dbReference type="ARBA" id="ARBA00022840"/>
    </source>
</evidence>
<organism evidence="12">
    <name type="scientific">Candidatus Enterococcus dunnyi</name>
    <dbReference type="NCBI Taxonomy" id="1834192"/>
    <lineage>
        <taxon>Bacteria</taxon>
        <taxon>Bacillati</taxon>
        <taxon>Bacillota</taxon>
        <taxon>Bacilli</taxon>
        <taxon>Lactobacillales</taxon>
        <taxon>Enterococcaceae</taxon>
        <taxon>Enterococcus</taxon>
    </lineage>
</organism>
<dbReference type="InterPro" id="IPR036676">
    <property type="entry name" value="PurM-like_C_sf"/>
</dbReference>
<proteinExistence type="inferred from homology"/>
<feature type="binding site" evidence="9">
    <location>
        <position position="85"/>
    </location>
    <ligand>
        <name>Mg(2+)</name>
        <dbReference type="ChEBI" id="CHEBI:18420"/>
    </ligand>
</feature>
<keyword evidence="14" id="KW-1185">Reference proteome</keyword>
<keyword evidence="6 9" id="KW-0067">ATP-binding</keyword>
<reference evidence="12" key="1">
    <citation type="submission" date="2017-05" db="EMBL/GenBank/DDBJ databases">
        <title>The Genome Sequence of Enterococcus sp. 9D6_DIV0238.</title>
        <authorList>
            <consortium name="The Broad Institute Genomics Platform"/>
            <consortium name="The Broad Institute Genomic Center for Infectious Diseases"/>
            <person name="Earl A."/>
            <person name="Manson A."/>
            <person name="Schwartman J."/>
            <person name="Gilmore M."/>
            <person name="Abouelleil A."/>
            <person name="Cao P."/>
            <person name="Chapman S."/>
            <person name="Cusick C."/>
            <person name="Shea T."/>
            <person name="Young S."/>
            <person name="Neafsey D."/>
            <person name="Nusbaum C."/>
            <person name="Birren B."/>
        </authorList>
    </citation>
    <scope>NUCLEOTIDE SEQUENCE [LARGE SCALE GENOMIC DNA]</scope>
    <source>
        <strain evidence="12">9D6_DIV0238</strain>
    </source>
</reference>
<evidence type="ECO:0000259" key="11">
    <source>
        <dbReference type="Pfam" id="PF02769"/>
    </source>
</evidence>
<feature type="binding site" description="in other chain" evidence="9">
    <location>
        <begin position="42"/>
        <end position="44"/>
    </location>
    <ligand>
        <name>ATP</name>
        <dbReference type="ChEBI" id="CHEBI:30616"/>
        <note>ligand shared between dimeric partners</note>
    </ligand>
</feature>
<dbReference type="GO" id="GO:0016260">
    <property type="term" value="P:selenocysteine biosynthetic process"/>
    <property type="evidence" value="ECO:0007669"/>
    <property type="project" value="InterPro"/>
</dbReference>
<feature type="binding site" evidence="9">
    <location>
        <begin position="132"/>
        <end position="134"/>
    </location>
    <ligand>
        <name>ATP</name>
        <dbReference type="ChEBI" id="CHEBI:30616"/>
        <note>ligand shared between dimeric partners</note>
    </ligand>
</feature>
<comment type="cofactor">
    <cofactor evidence="9">
        <name>Mg(2+)</name>
        <dbReference type="ChEBI" id="CHEBI:18420"/>
    </cofactor>
    <text evidence="9">Binds 1 Mg(2+) ion per monomer.</text>
</comment>
<dbReference type="Proteomes" id="UP000196151">
    <property type="component" value="Chromosome"/>
</dbReference>
<dbReference type="InterPro" id="IPR010918">
    <property type="entry name" value="PurM-like_C_dom"/>
</dbReference>
<dbReference type="InterPro" id="IPR036921">
    <property type="entry name" value="PurM-like_N_sf"/>
</dbReference>
<comment type="catalytic activity">
    <reaction evidence="9">
        <text>hydrogenselenide + ATP + H2O = selenophosphate + AMP + phosphate + 2 H(+)</text>
        <dbReference type="Rhea" id="RHEA:18737"/>
        <dbReference type="ChEBI" id="CHEBI:15377"/>
        <dbReference type="ChEBI" id="CHEBI:15378"/>
        <dbReference type="ChEBI" id="CHEBI:16144"/>
        <dbReference type="ChEBI" id="CHEBI:29317"/>
        <dbReference type="ChEBI" id="CHEBI:30616"/>
        <dbReference type="ChEBI" id="CHEBI:43474"/>
        <dbReference type="ChEBI" id="CHEBI:456215"/>
        <dbReference type="EC" id="2.7.9.3"/>
    </reaction>
</comment>
<dbReference type="EC" id="2.7.9.3" evidence="9"/>
<keyword evidence="5 9" id="KW-0418">Kinase</keyword>